<sequence>MSGVQSDSAQGKGVEDPRDYDACREAALRLLDAAARPSGALRDRLIAKGYDEDIVADVIDRLTQLSLLDDEAYAQSALRYCLNRLMGQRGAMADLTRKGVGRQLAMRVCEQAREQGAFEDAAWELGRQSARKTVGLDQQTRKRRFWSAGGRKGHNPATLGEVAHALFDQSSND</sequence>
<accession>A0A430FMY1</accession>
<dbReference type="InterPro" id="IPR003783">
    <property type="entry name" value="Regulatory_RecX"/>
</dbReference>
<dbReference type="Pfam" id="PF21982">
    <property type="entry name" value="RecX_HTH1"/>
    <property type="match status" value="1"/>
</dbReference>
<evidence type="ECO:0000256" key="2">
    <source>
        <dbReference type="ARBA" id="ARBA00009695"/>
    </source>
</evidence>
<comment type="subcellular location">
    <subcellularLocation>
        <location evidence="1">Cytoplasm</location>
    </subcellularLocation>
</comment>
<evidence type="ECO:0000256" key="4">
    <source>
        <dbReference type="ARBA" id="ARBA00022490"/>
    </source>
</evidence>
<proteinExistence type="inferred from homology"/>
<evidence type="ECO:0000256" key="3">
    <source>
        <dbReference type="ARBA" id="ARBA00018111"/>
    </source>
</evidence>
<evidence type="ECO:0000256" key="1">
    <source>
        <dbReference type="ARBA" id="ARBA00004496"/>
    </source>
</evidence>
<dbReference type="PANTHER" id="PTHR33602:SF1">
    <property type="entry name" value="REGULATORY PROTEIN RECX FAMILY PROTEIN"/>
    <property type="match status" value="1"/>
</dbReference>
<dbReference type="GO" id="GO:0005737">
    <property type="term" value="C:cytoplasm"/>
    <property type="evidence" value="ECO:0007669"/>
    <property type="project" value="UniProtKB-SubCell"/>
</dbReference>
<reference evidence="6 7" key="1">
    <citation type="submission" date="2018-09" db="EMBL/GenBank/DDBJ databases">
        <title>Characterization of the phylogenetic diversity of five novel species belonging to the genus Bifidobacterium.</title>
        <authorList>
            <person name="Lugli G.A."/>
            <person name="Duranti S."/>
            <person name="Milani C."/>
        </authorList>
    </citation>
    <scope>NUCLEOTIDE SEQUENCE [LARGE SCALE GENOMIC DNA]</scope>
    <source>
        <strain evidence="6 7">2034B</strain>
    </source>
</reference>
<dbReference type="PANTHER" id="PTHR33602">
    <property type="entry name" value="REGULATORY PROTEIN RECX FAMILY PROTEIN"/>
    <property type="match status" value="1"/>
</dbReference>
<protein>
    <recommendedName>
        <fullName evidence="3">Regulatory protein RecX</fullName>
    </recommendedName>
</protein>
<feature type="domain" description="RecX first three-helical" evidence="5">
    <location>
        <begin position="23"/>
        <end position="62"/>
    </location>
</feature>
<dbReference type="InterPro" id="IPR053926">
    <property type="entry name" value="RecX_HTH_1st"/>
</dbReference>
<evidence type="ECO:0000313" key="7">
    <source>
        <dbReference type="Proteomes" id="UP000287533"/>
    </source>
</evidence>
<dbReference type="EMBL" id="QXGL01000001">
    <property type="protein sequence ID" value="RSX54184.1"/>
    <property type="molecule type" value="Genomic_DNA"/>
</dbReference>
<evidence type="ECO:0000313" key="6">
    <source>
        <dbReference type="EMBL" id="RSX54184.1"/>
    </source>
</evidence>
<dbReference type="GO" id="GO:0006282">
    <property type="term" value="P:regulation of DNA repair"/>
    <property type="evidence" value="ECO:0007669"/>
    <property type="project" value="InterPro"/>
</dbReference>
<name>A0A430FMY1_9BIFI</name>
<dbReference type="Proteomes" id="UP000287533">
    <property type="component" value="Unassembled WGS sequence"/>
</dbReference>
<evidence type="ECO:0000259" key="5">
    <source>
        <dbReference type="Pfam" id="PF21982"/>
    </source>
</evidence>
<gene>
    <name evidence="6" type="ORF">D2E25_0492</name>
</gene>
<organism evidence="6 7">
    <name type="scientific">Bifidobacterium goeldii</name>
    <dbReference type="NCBI Taxonomy" id="2306975"/>
    <lineage>
        <taxon>Bacteria</taxon>
        <taxon>Bacillati</taxon>
        <taxon>Actinomycetota</taxon>
        <taxon>Actinomycetes</taxon>
        <taxon>Bifidobacteriales</taxon>
        <taxon>Bifidobacteriaceae</taxon>
        <taxon>Bifidobacterium</taxon>
    </lineage>
</organism>
<dbReference type="InterPro" id="IPR036388">
    <property type="entry name" value="WH-like_DNA-bd_sf"/>
</dbReference>
<comment type="similarity">
    <text evidence="2">Belongs to the RecX family.</text>
</comment>
<keyword evidence="4" id="KW-0963">Cytoplasm</keyword>
<keyword evidence="7" id="KW-1185">Reference proteome</keyword>
<comment type="caution">
    <text evidence="6">The sequence shown here is derived from an EMBL/GenBank/DDBJ whole genome shotgun (WGS) entry which is preliminary data.</text>
</comment>
<dbReference type="Gene3D" id="1.10.10.10">
    <property type="entry name" value="Winged helix-like DNA-binding domain superfamily/Winged helix DNA-binding domain"/>
    <property type="match status" value="1"/>
</dbReference>
<dbReference type="AlphaFoldDB" id="A0A430FMY1"/>